<dbReference type="Gene3D" id="1.25.40.70">
    <property type="entry name" value="Phosphatidylinositol 3-kinase, accessory domain (PIK)"/>
    <property type="match status" value="1"/>
</dbReference>
<dbReference type="EMBL" id="KN716247">
    <property type="protein sequence ID" value="KJH49032.1"/>
    <property type="molecule type" value="Genomic_DNA"/>
</dbReference>
<dbReference type="OrthoDB" id="10264149at2759"/>
<dbReference type="InterPro" id="IPR016024">
    <property type="entry name" value="ARM-type_fold"/>
</dbReference>
<dbReference type="InterPro" id="IPR001263">
    <property type="entry name" value="PI3K_accessory_dom"/>
</dbReference>
<evidence type="ECO:0000313" key="5">
    <source>
        <dbReference type="Proteomes" id="UP000053766"/>
    </source>
</evidence>
<reference evidence="5" key="2">
    <citation type="journal article" date="2016" name="Sci. Rep.">
        <title>Dictyocaulus viviparus genome, variome and transcriptome elucidate lungworm biology and support future intervention.</title>
        <authorList>
            <person name="McNulty S.N."/>
            <person name="Strube C."/>
            <person name="Rosa B.A."/>
            <person name="Martin J.C."/>
            <person name="Tyagi R."/>
            <person name="Choi Y.J."/>
            <person name="Wang Q."/>
            <person name="Hallsworth Pepin K."/>
            <person name="Zhang X."/>
            <person name="Ozersky P."/>
            <person name="Wilson R.K."/>
            <person name="Sternberg P.W."/>
            <person name="Gasser R.B."/>
            <person name="Mitreva M."/>
        </authorList>
    </citation>
    <scope>NUCLEOTIDE SEQUENCE [LARGE SCALE GENOMIC DNA]</scope>
    <source>
        <strain evidence="5">HannoverDv2000</strain>
    </source>
</reference>
<keyword evidence="4" id="KW-0808">Transferase</keyword>
<dbReference type="Gene3D" id="3.30.1010.10">
    <property type="entry name" value="Phosphatidylinositol 3-kinase Catalytic Subunit, Chain A, domain 4"/>
    <property type="match status" value="1"/>
</dbReference>
<dbReference type="Proteomes" id="UP000053766">
    <property type="component" value="Unassembled WGS sequence"/>
</dbReference>
<evidence type="ECO:0000256" key="1">
    <source>
        <dbReference type="ARBA" id="ARBA00006209"/>
    </source>
</evidence>
<dbReference type="PANTHER" id="PTHR10048">
    <property type="entry name" value="PHOSPHATIDYLINOSITOL KINASE"/>
    <property type="match status" value="1"/>
</dbReference>
<sequence length="265" mass="29341">MVRLQPEAVSHMPEALPIFLRDSSIAHVLTWAICSPTMALSLLTPRQYPLHPVTVQYAVQVLRSYSSDVLLMYIPQLVQAVRHDTVGGSINVINYLTVNLPAVSFMSSSGTQLLAACVHRNPASQGSLLTGDKMGYVAELIIWLGHHSQLLAHQLIWNMETNMYADEDSKNKDPVLFDALNEIVKKTVNQLEGAARRFHEAEFSLFHQLTAISGTIKPYPKGDARKKACLKALSEVKLETITYLPSNPEALLLDIDYSSGTPMQS</sequence>
<dbReference type="SMART" id="SM00145">
    <property type="entry name" value="PI3Ka"/>
    <property type="match status" value="1"/>
</dbReference>
<comment type="similarity">
    <text evidence="1">Belongs to the PI3/PI4-kinase family. Type III PI4K subfamily.</text>
</comment>
<dbReference type="GO" id="GO:0005886">
    <property type="term" value="C:plasma membrane"/>
    <property type="evidence" value="ECO:0007669"/>
    <property type="project" value="TreeGrafter"/>
</dbReference>
<dbReference type="Pfam" id="PF00613">
    <property type="entry name" value="PI3Ka"/>
    <property type="match status" value="1"/>
</dbReference>
<name>A0A0D8XYV3_DICVI</name>
<dbReference type="STRING" id="29172.A0A0D8XYV3"/>
<dbReference type="GO" id="GO:0004430">
    <property type="term" value="F:1-phosphatidylinositol 4-kinase activity"/>
    <property type="evidence" value="ECO:0007669"/>
    <property type="project" value="TreeGrafter"/>
</dbReference>
<dbReference type="InterPro" id="IPR015433">
    <property type="entry name" value="PI3/4_kinase"/>
</dbReference>
<organism evidence="4 5">
    <name type="scientific">Dictyocaulus viviparus</name>
    <name type="common">Bovine lungworm</name>
    <dbReference type="NCBI Taxonomy" id="29172"/>
    <lineage>
        <taxon>Eukaryota</taxon>
        <taxon>Metazoa</taxon>
        <taxon>Ecdysozoa</taxon>
        <taxon>Nematoda</taxon>
        <taxon>Chromadorea</taxon>
        <taxon>Rhabditida</taxon>
        <taxon>Rhabditina</taxon>
        <taxon>Rhabditomorpha</taxon>
        <taxon>Strongyloidea</taxon>
        <taxon>Metastrongylidae</taxon>
        <taxon>Dictyocaulus</taxon>
    </lineage>
</organism>
<reference evidence="4 5" key="1">
    <citation type="submission" date="2013-11" db="EMBL/GenBank/DDBJ databases">
        <title>Draft genome of the bovine lungworm Dictyocaulus viviparus.</title>
        <authorList>
            <person name="Mitreva M."/>
        </authorList>
    </citation>
    <scope>NUCLEOTIDE SEQUENCE [LARGE SCALE GENOMIC DNA]</scope>
    <source>
        <strain evidence="4 5">HannoverDv2000</strain>
    </source>
</reference>
<dbReference type="InterPro" id="IPR042236">
    <property type="entry name" value="PI3K_accessory_sf"/>
</dbReference>
<evidence type="ECO:0000256" key="2">
    <source>
        <dbReference type="ARBA" id="ARBA00012169"/>
    </source>
</evidence>
<accession>A0A0D8XYV3</accession>
<dbReference type="GO" id="GO:0046854">
    <property type="term" value="P:phosphatidylinositol phosphate biosynthetic process"/>
    <property type="evidence" value="ECO:0007669"/>
    <property type="project" value="InterPro"/>
</dbReference>
<dbReference type="GO" id="GO:0048015">
    <property type="term" value="P:phosphatidylinositol-mediated signaling"/>
    <property type="evidence" value="ECO:0007669"/>
    <property type="project" value="TreeGrafter"/>
</dbReference>
<dbReference type="PROSITE" id="PS51545">
    <property type="entry name" value="PIK_HELICAL"/>
    <property type="match status" value="1"/>
</dbReference>
<keyword evidence="5" id="KW-1185">Reference proteome</keyword>
<protein>
    <recommendedName>
        <fullName evidence="2">1-phosphatidylinositol 4-kinase</fullName>
        <ecNumber evidence="2">2.7.1.67</ecNumber>
    </recommendedName>
</protein>
<dbReference type="PANTHER" id="PTHR10048:SF15">
    <property type="entry name" value="PHOSPHATIDYLINOSITOL 4-KINASE ALPHA"/>
    <property type="match status" value="1"/>
</dbReference>
<proteinExistence type="inferred from homology"/>
<evidence type="ECO:0000259" key="3">
    <source>
        <dbReference type="PROSITE" id="PS51545"/>
    </source>
</evidence>
<evidence type="ECO:0000313" key="4">
    <source>
        <dbReference type="EMBL" id="KJH49032.1"/>
    </source>
</evidence>
<dbReference type="AlphaFoldDB" id="A0A0D8XYV3"/>
<dbReference type="GO" id="GO:0005737">
    <property type="term" value="C:cytoplasm"/>
    <property type="evidence" value="ECO:0007669"/>
    <property type="project" value="TreeGrafter"/>
</dbReference>
<keyword evidence="4" id="KW-0418">Kinase</keyword>
<dbReference type="SUPFAM" id="SSF48371">
    <property type="entry name" value="ARM repeat"/>
    <property type="match status" value="1"/>
</dbReference>
<feature type="domain" description="PIK helical" evidence="3">
    <location>
        <begin position="1"/>
        <end position="183"/>
    </location>
</feature>
<dbReference type="EC" id="2.7.1.67" evidence="2"/>
<gene>
    <name evidence="4" type="ORF">DICVIV_04811</name>
</gene>